<comment type="caution">
    <text evidence="1">The sequence shown here is derived from an EMBL/GenBank/DDBJ whole genome shotgun (WGS) entry which is preliminary data.</text>
</comment>
<protein>
    <recommendedName>
        <fullName evidence="3">Zeta toxin</fullName>
    </recommendedName>
</protein>
<dbReference type="RefSeq" id="WP_146461841.1">
    <property type="nucleotide sequence ID" value="NZ_SJPW01000008.1"/>
</dbReference>
<evidence type="ECO:0000313" key="2">
    <source>
        <dbReference type="Proteomes" id="UP000318288"/>
    </source>
</evidence>
<dbReference type="InterPro" id="IPR011009">
    <property type="entry name" value="Kinase-like_dom_sf"/>
</dbReference>
<dbReference type="OrthoDB" id="9810277at2"/>
<organism evidence="1 2">
    <name type="scientific">Rubripirellula tenax</name>
    <dbReference type="NCBI Taxonomy" id="2528015"/>
    <lineage>
        <taxon>Bacteria</taxon>
        <taxon>Pseudomonadati</taxon>
        <taxon>Planctomycetota</taxon>
        <taxon>Planctomycetia</taxon>
        <taxon>Pirellulales</taxon>
        <taxon>Pirellulaceae</taxon>
        <taxon>Rubripirellula</taxon>
    </lineage>
</organism>
<dbReference type="PANTHER" id="PTHR43883:SF1">
    <property type="entry name" value="GLUCONOKINASE"/>
    <property type="match status" value="1"/>
</dbReference>
<dbReference type="Gene3D" id="3.40.50.300">
    <property type="entry name" value="P-loop containing nucleotide triphosphate hydrolases"/>
    <property type="match status" value="1"/>
</dbReference>
<dbReference type="InterPro" id="IPR052732">
    <property type="entry name" value="Cell-binding_unc_protein"/>
</dbReference>
<proteinExistence type="predicted"/>
<dbReference type="SUPFAM" id="SSF52540">
    <property type="entry name" value="P-loop containing nucleoside triphosphate hydrolases"/>
    <property type="match status" value="1"/>
</dbReference>
<reference evidence="1 2" key="1">
    <citation type="submission" date="2019-02" db="EMBL/GenBank/DDBJ databases">
        <title>Deep-cultivation of Planctomycetes and their phenomic and genomic characterization uncovers novel biology.</title>
        <authorList>
            <person name="Wiegand S."/>
            <person name="Jogler M."/>
            <person name="Boedeker C."/>
            <person name="Pinto D."/>
            <person name="Vollmers J."/>
            <person name="Rivas-Marin E."/>
            <person name="Kohn T."/>
            <person name="Peeters S.H."/>
            <person name="Heuer A."/>
            <person name="Rast P."/>
            <person name="Oberbeckmann S."/>
            <person name="Bunk B."/>
            <person name="Jeske O."/>
            <person name="Meyerdierks A."/>
            <person name="Storesund J.E."/>
            <person name="Kallscheuer N."/>
            <person name="Luecker S."/>
            <person name="Lage O.M."/>
            <person name="Pohl T."/>
            <person name="Merkel B.J."/>
            <person name="Hornburger P."/>
            <person name="Mueller R.-W."/>
            <person name="Bruemmer F."/>
            <person name="Labrenz M."/>
            <person name="Spormann A.M."/>
            <person name="Op Den Camp H."/>
            <person name="Overmann J."/>
            <person name="Amann R."/>
            <person name="Jetten M.S.M."/>
            <person name="Mascher T."/>
            <person name="Medema M.H."/>
            <person name="Devos D.P."/>
            <person name="Kaster A.-K."/>
            <person name="Ovreas L."/>
            <person name="Rohde M."/>
            <person name="Galperin M.Y."/>
            <person name="Jogler C."/>
        </authorList>
    </citation>
    <scope>NUCLEOTIDE SEQUENCE [LARGE SCALE GENOMIC DNA]</scope>
    <source>
        <strain evidence="1 2">Poly51</strain>
    </source>
</reference>
<sequence>MSTQATESISVEELIDGLSDPDAYPHPVDGGVVVHETHISVVFLAGEFAYKVKKPIKTDFLDYSTRALRKHFCAEELRLDSRYAGQLYIGVVPIVDDDGRLRLDAPGKPIEHAVKMKRFPERALLSERIVDEDFSIREVLQLADTIANFHQQAVACDPQFAAGWPDYLVKNMHQIVRQVEKHVDIETASTLEFLHRWSDEFFSGHLAVFSQRVDDGFIRECHGDLHLGNVVLWNGSFVPFDGIEFNERLRWIDVLSDAAFLAMDFAACGHQDLSRSFINAYLERTGDYDSLILLRWFLVYRSLVRALAASMRSDSSHLTSTQREEAISDARQHVSLAYRFTQKESPRLWITHGVSGSGKTTISEAIVQRNQAFRLRSDIERKRLFGLSPTQRPDTEMQAKMYSETSNQETYDRLLKLAGKILCAGYSVIVDATFLKQSDRNRFRELAMGEGVPFAILACHCDEQSLRDRVAKRAATNTDASDANLKVLEHQLATRQPLSKVERSHIVDAPEITEPTDHA</sequence>
<dbReference type="Gene3D" id="3.90.1200.10">
    <property type="match status" value="1"/>
</dbReference>
<evidence type="ECO:0000313" key="1">
    <source>
        <dbReference type="EMBL" id="TWU46145.1"/>
    </source>
</evidence>
<dbReference type="InterPro" id="IPR027417">
    <property type="entry name" value="P-loop_NTPase"/>
</dbReference>
<dbReference type="PANTHER" id="PTHR43883">
    <property type="entry name" value="SLR0207 PROTEIN"/>
    <property type="match status" value="1"/>
</dbReference>
<gene>
    <name evidence="1" type="ORF">Poly51_55400</name>
</gene>
<dbReference type="AlphaFoldDB" id="A0A5C6ECD7"/>
<accession>A0A5C6ECD7</accession>
<dbReference type="SUPFAM" id="SSF56112">
    <property type="entry name" value="Protein kinase-like (PK-like)"/>
    <property type="match status" value="1"/>
</dbReference>
<name>A0A5C6ECD7_9BACT</name>
<dbReference type="EMBL" id="SJPW01000008">
    <property type="protein sequence ID" value="TWU46145.1"/>
    <property type="molecule type" value="Genomic_DNA"/>
</dbReference>
<dbReference type="Pfam" id="PF13671">
    <property type="entry name" value="AAA_33"/>
    <property type="match status" value="1"/>
</dbReference>
<evidence type="ECO:0008006" key="3">
    <source>
        <dbReference type="Google" id="ProtNLM"/>
    </source>
</evidence>
<keyword evidence="2" id="KW-1185">Reference proteome</keyword>
<dbReference type="Proteomes" id="UP000318288">
    <property type="component" value="Unassembled WGS sequence"/>
</dbReference>